<evidence type="ECO:0000313" key="1">
    <source>
        <dbReference type="EMBL" id="HJC47960.1"/>
    </source>
</evidence>
<evidence type="ECO:0000313" key="2">
    <source>
        <dbReference type="Proteomes" id="UP000823883"/>
    </source>
</evidence>
<dbReference type="AlphaFoldDB" id="A0A9D2PEE4"/>
<name>A0A9D2PEE4_9FIRM</name>
<sequence>MKNKQEKGVLLKNQRNFFTSIVKLINYNAGVYCSSFSIRKIRTGFISGGWMIELEKEKLPSFREIGII</sequence>
<dbReference type="EMBL" id="DWWL01000049">
    <property type="protein sequence ID" value="HJC47960.1"/>
    <property type="molecule type" value="Genomic_DNA"/>
</dbReference>
<organism evidence="1 2">
    <name type="scientific">Candidatus Lachnoclostridium pullistercoris</name>
    <dbReference type="NCBI Taxonomy" id="2838632"/>
    <lineage>
        <taxon>Bacteria</taxon>
        <taxon>Bacillati</taxon>
        <taxon>Bacillota</taxon>
        <taxon>Clostridia</taxon>
        <taxon>Lachnospirales</taxon>
        <taxon>Lachnospiraceae</taxon>
    </lineage>
</organism>
<dbReference type="Proteomes" id="UP000823883">
    <property type="component" value="Unassembled WGS sequence"/>
</dbReference>
<protein>
    <submittedName>
        <fullName evidence="1">Uncharacterized protein</fullName>
    </submittedName>
</protein>
<gene>
    <name evidence="1" type="ORF">IAA04_07900</name>
</gene>
<comment type="caution">
    <text evidence="1">The sequence shown here is derived from an EMBL/GenBank/DDBJ whole genome shotgun (WGS) entry which is preliminary data.</text>
</comment>
<reference evidence="1" key="1">
    <citation type="journal article" date="2021" name="PeerJ">
        <title>Extensive microbial diversity within the chicken gut microbiome revealed by metagenomics and culture.</title>
        <authorList>
            <person name="Gilroy R."/>
            <person name="Ravi A."/>
            <person name="Getino M."/>
            <person name="Pursley I."/>
            <person name="Horton D.L."/>
            <person name="Alikhan N.F."/>
            <person name="Baker D."/>
            <person name="Gharbi K."/>
            <person name="Hall N."/>
            <person name="Watson M."/>
            <person name="Adriaenssens E.M."/>
            <person name="Foster-Nyarko E."/>
            <person name="Jarju S."/>
            <person name="Secka A."/>
            <person name="Antonio M."/>
            <person name="Oren A."/>
            <person name="Chaudhuri R.R."/>
            <person name="La Ragione R."/>
            <person name="Hildebrand F."/>
            <person name="Pallen M.J."/>
        </authorList>
    </citation>
    <scope>NUCLEOTIDE SEQUENCE</scope>
    <source>
        <strain evidence="1">CHK183-5548</strain>
    </source>
</reference>
<accession>A0A9D2PEE4</accession>
<reference evidence="1" key="2">
    <citation type="submission" date="2021-04" db="EMBL/GenBank/DDBJ databases">
        <authorList>
            <person name="Gilroy R."/>
        </authorList>
    </citation>
    <scope>NUCLEOTIDE SEQUENCE</scope>
    <source>
        <strain evidence="1">CHK183-5548</strain>
    </source>
</reference>
<proteinExistence type="predicted"/>